<protein>
    <recommendedName>
        <fullName evidence="6">Esterase</fullName>
    </recommendedName>
</protein>
<feature type="transmembrane region" description="Helical" evidence="3">
    <location>
        <begin position="94"/>
        <end position="117"/>
    </location>
</feature>
<dbReference type="STRING" id="1793.AWC04_07750"/>
<name>A0A1X1RG21_MYCFA</name>
<proteinExistence type="predicted"/>
<comment type="caution">
    <text evidence="4">The sequence shown here is derived from an EMBL/GenBank/DDBJ whole genome shotgun (WGS) entry which is preliminary data.</text>
</comment>
<dbReference type="InterPro" id="IPR050583">
    <property type="entry name" value="Mycobacterial_A85_antigen"/>
</dbReference>
<evidence type="ECO:0000256" key="3">
    <source>
        <dbReference type="SAM" id="Phobius"/>
    </source>
</evidence>
<dbReference type="EMBL" id="LQOJ01000029">
    <property type="protein sequence ID" value="ORV04822.1"/>
    <property type="molecule type" value="Genomic_DNA"/>
</dbReference>
<dbReference type="PANTHER" id="PTHR48098">
    <property type="entry name" value="ENTEROCHELIN ESTERASE-RELATED"/>
    <property type="match status" value="1"/>
</dbReference>
<feature type="transmembrane region" description="Helical" evidence="3">
    <location>
        <begin position="68"/>
        <end position="87"/>
    </location>
</feature>
<keyword evidence="2" id="KW-0964">Secreted</keyword>
<dbReference type="InterPro" id="IPR029058">
    <property type="entry name" value="AB_hydrolase_fold"/>
</dbReference>
<dbReference type="GO" id="GO:0016747">
    <property type="term" value="F:acyltransferase activity, transferring groups other than amino-acyl groups"/>
    <property type="evidence" value="ECO:0007669"/>
    <property type="project" value="TreeGrafter"/>
</dbReference>
<feature type="transmembrane region" description="Helical" evidence="3">
    <location>
        <begin position="30"/>
        <end position="48"/>
    </location>
</feature>
<dbReference type="GO" id="GO:0005576">
    <property type="term" value="C:extracellular region"/>
    <property type="evidence" value="ECO:0007669"/>
    <property type="project" value="UniProtKB-SubCell"/>
</dbReference>
<keyword evidence="3" id="KW-1133">Transmembrane helix</keyword>
<dbReference type="Gene3D" id="3.40.50.1820">
    <property type="entry name" value="alpha/beta hydrolase"/>
    <property type="match status" value="1"/>
</dbReference>
<dbReference type="AlphaFoldDB" id="A0A1X1RG21"/>
<accession>A0A1X1RG21</accession>
<dbReference type="RefSeq" id="WP_085094853.1">
    <property type="nucleotide sequence ID" value="NZ_AP022603.1"/>
</dbReference>
<dbReference type="InterPro" id="IPR000801">
    <property type="entry name" value="Esterase-like"/>
</dbReference>
<gene>
    <name evidence="4" type="ORF">AWC04_07750</name>
</gene>
<comment type="subcellular location">
    <subcellularLocation>
        <location evidence="1">Secreted</location>
    </subcellularLocation>
</comment>
<dbReference type="PANTHER" id="PTHR48098:SF1">
    <property type="entry name" value="DIACYLGLYCEROL ACYLTRANSFERASE_MYCOLYLTRANSFERASE AG85A"/>
    <property type="match status" value="1"/>
</dbReference>
<keyword evidence="3" id="KW-0472">Membrane</keyword>
<keyword evidence="5" id="KW-1185">Reference proteome</keyword>
<evidence type="ECO:0000256" key="2">
    <source>
        <dbReference type="ARBA" id="ARBA00022525"/>
    </source>
</evidence>
<organism evidence="4 5">
    <name type="scientific">Mycolicibacterium fallax</name>
    <name type="common">Mycobacterium fallax</name>
    <dbReference type="NCBI Taxonomy" id="1793"/>
    <lineage>
        <taxon>Bacteria</taxon>
        <taxon>Bacillati</taxon>
        <taxon>Actinomycetota</taxon>
        <taxon>Actinomycetes</taxon>
        <taxon>Mycobacteriales</taxon>
        <taxon>Mycobacteriaceae</taxon>
        <taxon>Mycolicibacterium</taxon>
    </lineage>
</organism>
<dbReference type="Pfam" id="PF00756">
    <property type="entry name" value="Esterase"/>
    <property type="match status" value="1"/>
</dbReference>
<reference evidence="4 5" key="1">
    <citation type="submission" date="2016-01" db="EMBL/GenBank/DDBJ databases">
        <title>The new phylogeny of the genus Mycobacterium.</title>
        <authorList>
            <person name="Tarcisio F."/>
            <person name="Conor M."/>
            <person name="Antonella G."/>
            <person name="Elisabetta G."/>
            <person name="Giulia F.S."/>
            <person name="Sara T."/>
            <person name="Anna F."/>
            <person name="Clotilde B."/>
            <person name="Roberto B."/>
            <person name="Veronica D.S."/>
            <person name="Fabio R."/>
            <person name="Monica P."/>
            <person name="Olivier J."/>
            <person name="Enrico T."/>
            <person name="Nicola S."/>
        </authorList>
    </citation>
    <scope>NUCLEOTIDE SEQUENCE [LARGE SCALE GENOMIC DNA]</scope>
    <source>
        <strain evidence="4 5">DSM 44179</strain>
    </source>
</reference>
<evidence type="ECO:0000313" key="5">
    <source>
        <dbReference type="Proteomes" id="UP000193484"/>
    </source>
</evidence>
<dbReference type="Proteomes" id="UP000193484">
    <property type="component" value="Unassembled WGS sequence"/>
</dbReference>
<dbReference type="SUPFAM" id="SSF53474">
    <property type="entry name" value="alpha/beta-Hydrolases"/>
    <property type="match status" value="1"/>
</dbReference>
<dbReference type="OrthoDB" id="3723842at2"/>
<evidence type="ECO:0000313" key="4">
    <source>
        <dbReference type="EMBL" id="ORV04822.1"/>
    </source>
</evidence>
<sequence length="464" mass="48383">MHGWIPVTAQVLAAVALVLAVGLRMRTRRWWLLSMPVAAAVGVGLALFARSYISSGGYAGDPAPRGLWIWTALTGLAAVVLVAGWPGSRWWRRAAAVCAVPLCLLSAGLALNLWVGYFPTVQTAWSQLTAGPLPDQTDEGTVSALAATAARTKTLPARGSVLKVDIPADGSGFRHRDELVYLPPAWFGSVPAPALPTVMMIGGEFNTPGDWLRTGAAIETVDAFAAAHDGNAPVLVFVDSGGQFNNDTECVNGPRGRAADHLVNDVRPYLISRFQVSAAAANWGVAGWSMGGTCAVDLVTMHPDKFSAFENIAGDIAPNAGTPEQTLRRLYNGDRAAAASFDPATVMSRHGRYAGISGRFDVNGTSRTAHGPAIINAAAGTLPGASDQLLAAQTLCGLGRANGIDCAVVEQPGRHDWPYAAAAFKASLPWLAGVLGTPGVDRVPVGYSEVTPDPAPRPVEAAGR</sequence>
<evidence type="ECO:0008006" key="6">
    <source>
        <dbReference type="Google" id="ProtNLM"/>
    </source>
</evidence>
<feature type="transmembrane region" description="Helical" evidence="3">
    <location>
        <begin position="6"/>
        <end position="23"/>
    </location>
</feature>
<evidence type="ECO:0000256" key="1">
    <source>
        <dbReference type="ARBA" id="ARBA00004613"/>
    </source>
</evidence>
<keyword evidence="3" id="KW-0812">Transmembrane</keyword>